<dbReference type="RefSeq" id="WP_268075564.1">
    <property type="nucleotide sequence ID" value="NZ_CP109965.1"/>
</dbReference>
<keyword evidence="3" id="KW-1185">Reference proteome</keyword>
<dbReference type="SUPFAM" id="SSF50341">
    <property type="entry name" value="CheW-like"/>
    <property type="match status" value="1"/>
</dbReference>
<dbReference type="PROSITE" id="PS50851">
    <property type="entry name" value="CHEW"/>
    <property type="match status" value="1"/>
</dbReference>
<accession>A0ABY7AP68</accession>
<protein>
    <submittedName>
        <fullName evidence="2">Chemotaxis protein CheW</fullName>
    </submittedName>
</protein>
<name>A0ABY7AP68_9ALTE</name>
<dbReference type="EMBL" id="CP109965">
    <property type="protein sequence ID" value="WAJ71100.1"/>
    <property type="molecule type" value="Genomic_DNA"/>
</dbReference>
<feature type="domain" description="CheW-like" evidence="1">
    <location>
        <begin position="125"/>
        <end position="263"/>
    </location>
</feature>
<organism evidence="2 3">
    <name type="scientific">Catenovulum adriaticum</name>
    <dbReference type="NCBI Taxonomy" id="2984846"/>
    <lineage>
        <taxon>Bacteria</taxon>
        <taxon>Pseudomonadati</taxon>
        <taxon>Pseudomonadota</taxon>
        <taxon>Gammaproteobacteria</taxon>
        <taxon>Alteromonadales</taxon>
        <taxon>Alteromonadaceae</taxon>
        <taxon>Catenovulum</taxon>
    </lineage>
</organism>
<dbReference type="InterPro" id="IPR036061">
    <property type="entry name" value="CheW-like_dom_sf"/>
</dbReference>
<dbReference type="InterPro" id="IPR002545">
    <property type="entry name" value="CheW-lke_dom"/>
</dbReference>
<dbReference type="Proteomes" id="UP001163726">
    <property type="component" value="Chromosome"/>
</dbReference>
<sequence>MSKGTFANEDVMEEYLDALLFESEPVNAKKTPQTEFSSDTVKIDASKPLYPTTLNPVEHLLEQVSKHPDEIETHTIDTANAPELDEFVSPIMNERDIPLADLEVVAEPPVGEPPTLAEKKYQEGDFQALFFEVAGLALALPLTELGGIHNLTETSPLFGKPAWFKGLMVNREMQINVVDTALWVMPEKCDQDLVNALSYKYIIMLGESRWGLACETLVNTVTLKQEDIKWRASAGKRPWLAGLVKQKMCALLNVEQLILLLNKGLDSQDG</sequence>
<gene>
    <name evidence="2" type="ORF">OLW01_04650</name>
</gene>
<proteinExistence type="predicted"/>
<dbReference type="SMART" id="SM00260">
    <property type="entry name" value="CheW"/>
    <property type="match status" value="1"/>
</dbReference>
<reference evidence="2" key="1">
    <citation type="submission" date="2022-10" db="EMBL/GenBank/DDBJ databases">
        <title>Catenovulum adriacola sp. nov. isolated in the Harbour of Susak.</title>
        <authorList>
            <person name="Schoch T."/>
            <person name="Reich S.J."/>
            <person name="Stoeferle S."/>
            <person name="Flaiz M."/>
            <person name="Kazda M."/>
            <person name="Riedel C.U."/>
            <person name="Duerre P."/>
        </authorList>
    </citation>
    <scope>NUCLEOTIDE SEQUENCE</scope>
    <source>
        <strain evidence="2">TS8</strain>
    </source>
</reference>
<evidence type="ECO:0000259" key="1">
    <source>
        <dbReference type="PROSITE" id="PS50851"/>
    </source>
</evidence>
<evidence type="ECO:0000313" key="2">
    <source>
        <dbReference type="EMBL" id="WAJ71100.1"/>
    </source>
</evidence>
<dbReference type="Pfam" id="PF01584">
    <property type="entry name" value="CheW"/>
    <property type="match status" value="1"/>
</dbReference>
<evidence type="ECO:0000313" key="3">
    <source>
        <dbReference type="Proteomes" id="UP001163726"/>
    </source>
</evidence>